<dbReference type="Gene3D" id="3.50.50.60">
    <property type="entry name" value="FAD/NAD(P)-binding domain"/>
    <property type="match status" value="1"/>
</dbReference>
<dbReference type="GO" id="GO:0016491">
    <property type="term" value="F:oxidoreductase activity"/>
    <property type="evidence" value="ECO:0007669"/>
    <property type="project" value="UniProtKB-KW"/>
</dbReference>
<dbReference type="EMBL" id="LDJH01000006">
    <property type="protein sequence ID" value="KRG59860.1"/>
    <property type="molecule type" value="Genomic_DNA"/>
</dbReference>
<comment type="caution">
    <text evidence="3">The sequence shown here is derived from an EMBL/GenBank/DDBJ whole genome shotgun (WGS) entry which is preliminary data.</text>
</comment>
<reference evidence="3 4" key="1">
    <citation type="submission" date="2015-05" db="EMBL/GenBank/DDBJ databases">
        <title>Genome sequencing and analysis of members of genus Stenotrophomonas.</title>
        <authorList>
            <person name="Patil P.P."/>
            <person name="Midha S."/>
            <person name="Patil P.B."/>
        </authorList>
    </citation>
    <scope>NUCLEOTIDE SEQUENCE [LARGE SCALE GENOMIC DNA]</scope>
    <source>
        <strain evidence="3 4">DSM 17805</strain>
    </source>
</reference>
<dbReference type="InterPro" id="IPR006076">
    <property type="entry name" value="FAD-dep_OxRdtase"/>
</dbReference>
<dbReference type="InterPro" id="IPR036188">
    <property type="entry name" value="FAD/NAD-bd_sf"/>
</dbReference>
<evidence type="ECO:0000259" key="2">
    <source>
        <dbReference type="Pfam" id="PF01266"/>
    </source>
</evidence>
<dbReference type="OrthoDB" id="9805337at2"/>
<dbReference type="Pfam" id="PF01266">
    <property type="entry name" value="DAO"/>
    <property type="match status" value="1"/>
</dbReference>
<keyword evidence="4" id="KW-1185">Reference proteome</keyword>
<dbReference type="GO" id="GO:0005737">
    <property type="term" value="C:cytoplasm"/>
    <property type="evidence" value="ECO:0007669"/>
    <property type="project" value="TreeGrafter"/>
</dbReference>
<sequence length="435" mass="47158">MVVAGGHLWPLCSPEADRSRRVSVDDVVVVGAGAVGLACALALVEQGRSVRVLEAGRIGGATSSGNCGTITPSHAPPLAAPGTLWQALRWSLDPASPLYVRPGLDPARWDWLRRFALRCNRHDWLAAATARAALLCDSRQRLEDWVARYDLQCEYRPSGLDYVFADERHFAQHCRHRQVLEGLGIATEVLAAGPYLAAEPAFKPGICGAIRFPGDACLRPERYTAGLAAAARARGVLIQEQCALQSFTPESDAVQLQTSHGGYRCRELVLAGGPWTPQLARGLGLRVPITPGKGYSITCPRPSQVPSRPVVLKDHSVFVIAWEQALRLGGTMELGGYDDRLNPTRLAAIARAARRYLHDPGLEGAQQPWYGWRPMTPDDLPLLGRSPAQRRVWLAAGHGMLGISMSSGSGQLIADLICQRPAAVDPQAYRPERFA</sequence>
<dbReference type="PANTHER" id="PTHR13847:SF289">
    <property type="entry name" value="GLYCINE OXIDASE"/>
    <property type="match status" value="1"/>
</dbReference>
<dbReference type="SUPFAM" id="SSF54373">
    <property type="entry name" value="FAD-linked reductases, C-terminal domain"/>
    <property type="match status" value="1"/>
</dbReference>
<protein>
    <submittedName>
        <fullName evidence="3">Amino acid dehydrogenase</fullName>
    </submittedName>
</protein>
<dbReference type="PATRIC" id="fig|266128.3.peg.2353"/>
<gene>
    <name evidence="3" type="ORF">ABB25_03455</name>
</gene>
<dbReference type="SUPFAM" id="SSF51905">
    <property type="entry name" value="FAD/NAD(P)-binding domain"/>
    <property type="match status" value="1"/>
</dbReference>
<dbReference type="Gene3D" id="3.30.9.10">
    <property type="entry name" value="D-Amino Acid Oxidase, subunit A, domain 2"/>
    <property type="match status" value="1"/>
</dbReference>
<dbReference type="RefSeq" id="WP_057663743.1">
    <property type="nucleotide sequence ID" value="NZ_LDJH01000006.1"/>
</dbReference>
<dbReference type="STRING" id="266128.ABB25_03455"/>
<proteinExistence type="predicted"/>
<keyword evidence="1" id="KW-0560">Oxidoreductase</keyword>
<evidence type="ECO:0000313" key="4">
    <source>
        <dbReference type="Proteomes" id="UP000051254"/>
    </source>
</evidence>
<dbReference type="Proteomes" id="UP000051254">
    <property type="component" value="Unassembled WGS sequence"/>
</dbReference>
<name>A0A0R0C2G0_9GAMM</name>
<evidence type="ECO:0000256" key="1">
    <source>
        <dbReference type="ARBA" id="ARBA00023002"/>
    </source>
</evidence>
<feature type="domain" description="FAD dependent oxidoreductase" evidence="2">
    <location>
        <begin position="26"/>
        <end position="416"/>
    </location>
</feature>
<evidence type="ECO:0000313" key="3">
    <source>
        <dbReference type="EMBL" id="KRG59860.1"/>
    </source>
</evidence>
<organism evidence="3 4">
    <name type="scientific">Stenotrophomonas koreensis</name>
    <dbReference type="NCBI Taxonomy" id="266128"/>
    <lineage>
        <taxon>Bacteria</taxon>
        <taxon>Pseudomonadati</taxon>
        <taxon>Pseudomonadota</taxon>
        <taxon>Gammaproteobacteria</taxon>
        <taxon>Lysobacterales</taxon>
        <taxon>Lysobacteraceae</taxon>
        <taxon>Stenotrophomonas</taxon>
    </lineage>
</organism>
<accession>A0A0R0C2G0</accession>
<dbReference type="AlphaFoldDB" id="A0A0R0C2G0"/>
<dbReference type="PANTHER" id="PTHR13847">
    <property type="entry name" value="SARCOSINE DEHYDROGENASE-RELATED"/>
    <property type="match status" value="1"/>
</dbReference>